<dbReference type="InterPro" id="IPR023299">
    <property type="entry name" value="ATPase_P-typ_cyto_dom_N"/>
</dbReference>
<dbReference type="SFLD" id="SFLDS00003">
    <property type="entry name" value="Haloacid_Dehalogenase"/>
    <property type="match status" value="1"/>
</dbReference>
<dbReference type="Pfam" id="PF12156">
    <property type="entry name" value="ATPase-cat_bd"/>
    <property type="match status" value="1"/>
</dbReference>
<gene>
    <name evidence="17" type="primary">cadA</name>
    <name evidence="17" type="ORF">DL796_08280</name>
</gene>
<evidence type="ECO:0000256" key="4">
    <source>
        <dbReference type="ARBA" id="ARBA00022475"/>
    </source>
</evidence>
<keyword evidence="14 15" id="KW-0472">Membrane</keyword>
<keyword evidence="3" id="KW-0813">Transport</keyword>
<evidence type="ECO:0000256" key="13">
    <source>
        <dbReference type="ARBA" id="ARBA00023065"/>
    </source>
</evidence>
<dbReference type="SFLD" id="SFLDF00027">
    <property type="entry name" value="p-type_atpase"/>
    <property type="match status" value="1"/>
</dbReference>
<dbReference type="Pfam" id="PF00702">
    <property type="entry name" value="Hydrolase"/>
    <property type="match status" value="1"/>
</dbReference>
<dbReference type="PROSITE" id="PS01229">
    <property type="entry name" value="COF_2"/>
    <property type="match status" value="1"/>
</dbReference>
<dbReference type="GO" id="GO:0055070">
    <property type="term" value="P:copper ion homeostasis"/>
    <property type="evidence" value="ECO:0007669"/>
    <property type="project" value="TreeGrafter"/>
</dbReference>
<dbReference type="SUPFAM" id="SSF56784">
    <property type="entry name" value="HAD-like"/>
    <property type="match status" value="1"/>
</dbReference>
<feature type="transmembrane region" description="Helical" evidence="15">
    <location>
        <begin position="184"/>
        <end position="203"/>
    </location>
</feature>
<comment type="similarity">
    <text evidence="2 15">Belongs to the cation transport ATPase (P-type) (TC 3.A.3) family. Type IB subfamily.</text>
</comment>
<evidence type="ECO:0000256" key="2">
    <source>
        <dbReference type="ARBA" id="ARBA00006024"/>
    </source>
</evidence>
<dbReference type="InterPro" id="IPR006121">
    <property type="entry name" value="HMA_dom"/>
</dbReference>
<organism evidence="17 18">
    <name type="scientific">Kangiella spongicola</name>
    <dbReference type="NCBI Taxonomy" id="796379"/>
    <lineage>
        <taxon>Bacteria</taxon>
        <taxon>Pseudomonadati</taxon>
        <taxon>Pseudomonadota</taxon>
        <taxon>Gammaproteobacteria</taxon>
        <taxon>Kangiellales</taxon>
        <taxon>Kangiellaceae</taxon>
        <taxon>Kangiella</taxon>
    </lineage>
</organism>
<evidence type="ECO:0000259" key="16">
    <source>
        <dbReference type="PROSITE" id="PS50846"/>
    </source>
</evidence>
<dbReference type="InterPro" id="IPR018303">
    <property type="entry name" value="ATPase_P-typ_P_site"/>
</dbReference>
<evidence type="ECO:0000256" key="11">
    <source>
        <dbReference type="ARBA" id="ARBA00022967"/>
    </source>
</evidence>
<dbReference type="Gene3D" id="3.40.50.1000">
    <property type="entry name" value="HAD superfamily/HAD-like"/>
    <property type="match status" value="1"/>
</dbReference>
<evidence type="ECO:0000256" key="1">
    <source>
        <dbReference type="ARBA" id="ARBA00004651"/>
    </source>
</evidence>
<accession>A0A318D6M4</accession>
<dbReference type="GO" id="GO:0043682">
    <property type="term" value="F:P-type divalent copper transporter activity"/>
    <property type="evidence" value="ECO:0007669"/>
    <property type="project" value="TreeGrafter"/>
</dbReference>
<keyword evidence="11" id="KW-1278">Translocase</keyword>
<dbReference type="SUPFAM" id="SSF55008">
    <property type="entry name" value="HMA, heavy metal-associated domain"/>
    <property type="match status" value="1"/>
</dbReference>
<dbReference type="InterPro" id="IPR044492">
    <property type="entry name" value="P_typ_ATPase_HD_dom"/>
</dbReference>
<dbReference type="InterPro" id="IPR023298">
    <property type="entry name" value="ATPase_P-typ_TM_dom_sf"/>
</dbReference>
<keyword evidence="10" id="KW-0460">Magnesium</keyword>
<evidence type="ECO:0000256" key="3">
    <source>
        <dbReference type="ARBA" id="ARBA00022448"/>
    </source>
</evidence>
<dbReference type="InterPro" id="IPR036163">
    <property type="entry name" value="HMA_dom_sf"/>
</dbReference>
<dbReference type="PROSITE" id="PS50846">
    <property type="entry name" value="HMA_2"/>
    <property type="match status" value="1"/>
</dbReference>
<dbReference type="CDD" id="cd00371">
    <property type="entry name" value="HMA"/>
    <property type="match status" value="1"/>
</dbReference>
<dbReference type="PROSITE" id="PS00154">
    <property type="entry name" value="ATPASE_E1_E2"/>
    <property type="match status" value="1"/>
</dbReference>
<dbReference type="GO" id="GO:0005507">
    <property type="term" value="F:copper ion binding"/>
    <property type="evidence" value="ECO:0007669"/>
    <property type="project" value="TreeGrafter"/>
</dbReference>
<dbReference type="SUPFAM" id="SSF81665">
    <property type="entry name" value="Calcium ATPase, transmembrane domain M"/>
    <property type="match status" value="1"/>
</dbReference>
<dbReference type="SUPFAM" id="SSF81653">
    <property type="entry name" value="Calcium ATPase, transduction domain A"/>
    <property type="match status" value="1"/>
</dbReference>
<feature type="transmembrane region" description="Helical" evidence="15">
    <location>
        <begin position="249"/>
        <end position="271"/>
    </location>
</feature>
<evidence type="ECO:0000313" key="17">
    <source>
        <dbReference type="EMBL" id="PXF63418.1"/>
    </source>
</evidence>
<evidence type="ECO:0000256" key="15">
    <source>
        <dbReference type="RuleBase" id="RU362081"/>
    </source>
</evidence>
<dbReference type="NCBIfam" id="TIGR01512">
    <property type="entry name" value="ATPase-IB2_Cd"/>
    <property type="match status" value="1"/>
</dbReference>
<evidence type="ECO:0000256" key="14">
    <source>
        <dbReference type="ARBA" id="ARBA00023136"/>
    </source>
</evidence>
<dbReference type="Gene3D" id="3.30.70.100">
    <property type="match status" value="1"/>
</dbReference>
<evidence type="ECO:0000256" key="6">
    <source>
        <dbReference type="ARBA" id="ARBA00022692"/>
    </source>
</evidence>
<evidence type="ECO:0000256" key="7">
    <source>
        <dbReference type="ARBA" id="ARBA00022723"/>
    </source>
</evidence>
<dbReference type="RefSeq" id="WP_110201221.1">
    <property type="nucleotide sequence ID" value="NZ_QICH01000002.1"/>
</dbReference>
<keyword evidence="12 15" id="KW-1133">Transmembrane helix</keyword>
<evidence type="ECO:0000256" key="5">
    <source>
        <dbReference type="ARBA" id="ARBA00022553"/>
    </source>
</evidence>
<dbReference type="InterPro" id="IPR008250">
    <property type="entry name" value="ATPase_P-typ_transduc_dom_A_sf"/>
</dbReference>
<feature type="transmembrane region" description="Helical" evidence="15">
    <location>
        <begin position="277"/>
        <end position="295"/>
    </location>
</feature>
<dbReference type="PANTHER" id="PTHR43520">
    <property type="entry name" value="ATP7, ISOFORM B"/>
    <property type="match status" value="1"/>
</dbReference>
<dbReference type="PRINTS" id="PR00943">
    <property type="entry name" value="CUATPASE"/>
</dbReference>
<dbReference type="GO" id="GO:0005524">
    <property type="term" value="F:ATP binding"/>
    <property type="evidence" value="ECO:0007669"/>
    <property type="project" value="UniProtKB-UniRule"/>
</dbReference>
<keyword evidence="7 15" id="KW-0479">Metal-binding</keyword>
<dbReference type="Pfam" id="PF00403">
    <property type="entry name" value="HMA"/>
    <property type="match status" value="1"/>
</dbReference>
<feature type="domain" description="HMA" evidence="16">
    <location>
        <begin position="96"/>
        <end position="162"/>
    </location>
</feature>
<dbReference type="InterPro" id="IPR021993">
    <property type="entry name" value="ATPase-cat-bd"/>
</dbReference>
<dbReference type="PRINTS" id="PR00119">
    <property type="entry name" value="CATATPASE"/>
</dbReference>
<dbReference type="GO" id="GO:0016887">
    <property type="term" value="F:ATP hydrolysis activity"/>
    <property type="evidence" value="ECO:0007669"/>
    <property type="project" value="InterPro"/>
</dbReference>
<keyword evidence="5" id="KW-0597">Phosphoprotein</keyword>
<dbReference type="Pfam" id="PF00122">
    <property type="entry name" value="E1-E2_ATPase"/>
    <property type="match status" value="1"/>
</dbReference>
<evidence type="ECO:0000256" key="10">
    <source>
        <dbReference type="ARBA" id="ARBA00022842"/>
    </source>
</evidence>
<dbReference type="Gene3D" id="3.40.1110.10">
    <property type="entry name" value="Calcium-transporting ATPase, cytoplasmic domain N"/>
    <property type="match status" value="1"/>
</dbReference>
<comment type="subcellular location">
    <subcellularLocation>
        <location evidence="1">Cell membrane</location>
        <topology evidence="1">Multi-pass membrane protein</topology>
    </subcellularLocation>
</comment>
<keyword evidence="13" id="KW-0406">Ion transport</keyword>
<dbReference type="NCBIfam" id="TIGR01525">
    <property type="entry name" value="ATPase-IB_hvy"/>
    <property type="match status" value="1"/>
</dbReference>
<feature type="transmembrane region" description="Helical" evidence="15">
    <location>
        <begin position="458"/>
        <end position="487"/>
    </location>
</feature>
<proteinExistence type="inferred from homology"/>
<reference evidence="17 18" key="1">
    <citation type="submission" date="2018-05" db="EMBL/GenBank/DDBJ databases">
        <title>Kangiella spongicola genome sequence.</title>
        <authorList>
            <person name="Maclea K.S."/>
            <person name="Goen A.E."/>
            <person name="Kelley C."/>
            <person name="Underriner A."/>
            <person name="Silverwood T."/>
            <person name="Trachtenberg A.M."/>
        </authorList>
    </citation>
    <scope>NUCLEOTIDE SEQUENCE [LARGE SCALE GENOMIC DNA]</scope>
    <source>
        <strain evidence="17 18">ATCC BAA-2076</strain>
    </source>
</reference>
<dbReference type="InterPro" id="IPR059000">
    <property type="entry name" value="ATPase_P-type_domA"/>
</dbReference>
<evidence type="ECO:0000313" key="18">
    <source>
        <dbReference type="Proteomes" id="UP000247689"/>
    </source>
</evidence>
<dbReference type="OrthoDB" id="9814270at2"/>
<evidence type="ECO:0000256" key="12">
    <source>
        <dbReference type="ARBA" id="ARBA00022989"/>
    </source>
</evidence>
<dbReference type="InterPro" id="IPR023214">
    <property type="entry name" value="HAD_sf"/>
</dbReference>
<keyword evidence="6 15" id="KW-0812">Transmembrane</keyword>
<sequence>MKQSYKSETCFHCELPIPKGFDKTLQVSGEERAFCCEGCLAVADMIVQNSLEDYYKFRTESGEKPDAIVDLENELKAFDQADVQQEFIVSQTDNNNNILLYADQIRCSACAWLLERTLSRLQGVSSIQVNVSAQVISLSWNPESIKLSRILKQAHKMGYSATPYKQEEVLLKQKQIQKQWLKRLGLAGLGMMQVMMFAVALYLGAFSGMSSDFQWLMRSVSFLVSTPVLLYSGYPFYSSAFAALKNRQLNMDVPITLALIVAYSASMWAFFTHSGEVYFDSVTMFIFFLLIGRYIEFRVRQRVSERVYKGNVNKINYAEKYEPDTDSYRAITTTLVQEGDLLLVRAGKQVAVDGTLVSDTAELDVSMLNGEFMPSTLSKGQQVLAGSINHHQPFMMQATASDKGSYWDKLLQLQEAALLDKPKIALLADQIARYFVLAILCIASLVAAYWISVGSDDALWITLSVLVVSCPCALSLATPVAMTCSILSFNKNNILIKGQDFLQSTNEVTDIVFDKTGTLTLGKLSVDTIEVYSEQSKDTVLALIAALEHRSEHPIAKAFAKYHSPDVEMDSVNFLPFKGVEGSRAGKSYYFGNSQNAASQQLLEQCGDDADALYLTEDSKVIARVTLSDTLREEADEVCQNLSNKGYTLHLLSGDPSSQVQNLAEKIGFEHWQNDVKPEDKLDYIQKLQDQQKKVLVVGDGVNDAPIMAAANASVAMAAAADITRTSADCYLMADNLRNVEFALTRSKKTQSVIKQNLAWSLGYNFSMIPLAAMGYIPPYIAAIGMSLSSVVVVVNSLRLKE</sequence>
<dbReference type="AlphaFoldDB" id="A0A318D6M4"/>
<dbReference type="NCBIfam" id="TIGR01511">
    <property type="entry name" value="ATPase-IB1_Cu"/>
    <property type="match status" value="1"/>
</dbReference>
<feature type="transmembrane region" description="Helical" evidence="15">
    <location>
        <begin position="780"/>
        <end position="798"/>
    </location>
</feature>
<dbReference type="SFLD" id="SFLDG00002">
    <property type="entry name" value="C1.7:_P-type_atpase_like"/>
    <property type="match status" value="1"/>
</dbReference>
<keyword evidence="9 15" id="KW-0067">ATP-binding</keyword>
<dbReference type="Gene3D" id="2.70.150.10">
    <property type="entry name" value="Calcium-transporting ATPase, cytoplasmic transduction domain A"/>
    <property type="match status" value="1"/>
</dbReference>
<evidence type="ECO:0000256" key="8">
    <source>
        <dbReference type="ARBA" id="ARBA00022741"/>
    </source>
</evidence>
<dbReference type="EMBL" id="QICH01000002">
    <property type="protein sequence ID" value="PXF63418.1"/>
    <property type="molecule type" value="Genomic_DNA"/>
</dbReference>
<dbReference type="PANTHER" id="PTHR43520:SF5">
    <property type="entry name" value="CATION-TRANSPORTING P-TYPE ATPASE-RELATED"/>
    <property type="match status" value="1"/>
</dbReference>
<evidence type="ECO:0000256" key="9">
    <source>
        <dbReference type="ARBA" id="ARBA00022840"/>
    </source>
</evidence>
<dbReference type="Proteomes" id="UP000247689">
    <property type="component" value="Unassembled WGS sequence"/>
</dbReference>
<feature type="transmembrane region" description="Helical" evidence="15">
    <location>
        <begin position="215"/>
        <end position="237"/>
    </location>
</feature>
<dbReference type="InterPro" id="IPR027256">
    <property type="entry name" value="P-typ_ATPase_IB"/>
</dbReference>
<dbReference type="InterPro" id="IPR001757">
    <property type="entry name" value="P_typ_ATPase"/>
</dbReference>
<dbReference type="GO" id="GO:0005886">
    <property type="term" value="C:plasma membrane"/>
    <property type="evidence" value="ECO:0007669"/>
    <property type="project" value="UniProtKB-SubCell"/>
</dbReference>
<dbReference type="InterPro" id="IPR036412">
    <property type="entry name" value="HAD-like_sf"/>
</dbReference>
<keyword evidence="4 15" id="KW-1003">Cell membrane</keyword>
<keyword evidence="8 15" id="KW-0547">Nucleotide-binding</keyword>
<keyword evidence="18" id="KW-1185">Reference proteome</keyword>
<feature type="transmembrane region" description="Helical" evidence="15">
    <location>
        <begin position="757"/>
        <end position="774"/>
    </location>
</feature>
<name>A0A318D6M4_9GAMM</name>
<feature type="transmembrane region" description="Helical" evidence="15">
    <location>
        <begin position="431"/>
        <end position="452"/>
    </location>
</feature>
<dbReference type="NCBIfam" id="TIGR01494">
    <property type="entry name" value="ATPase_P-type"/>
    <property type="match status" value="1"/>
</dbReference>
<dbReference type="CDD" id="cd02079">
    <property type="entry name" value="P-type_ATPase_HM"/>
    <property type="match status" value="1"/>
</dbReference>
<protein>
    <submittedName>
        <fullName evidence="17">Cadmium-translocating P-type ATPase</fullName>
    </submittedName>
</protein>
<comment type="caution">
    <text evidence="17">The sequence shown here is derived from an EMBL/GenBank/DDBJ whole genome shotgun (WGS) entry which is preliminary data.</text>
</comment>